<proteinExistence type="predicted"/>
<gene>
    <name evidence="2" type="ORF">BSL78_03181</name>
</gene>
<feature type="region of interest" description="Disordered" evidence="1">
    <location>
        <begin position="39"/>
        <end position="113"/>
    </location>
</feature>
<dbReference type="AlphaFoldDB" id="A0A2G8LI24"/>
<name>A0A2G8LI24_STIJA</name>
<feature type="compositionally biased region" description="Basic and acidic residues" evidence="1">
    <location>
        <begin position="41"/>
        <end position="58"/>
    </location>
</feature>
<sequence>MHEFQRNFLNDNNRALEHFIRAKSSIRSMSTENWRTVLTLKRQETPKSEPEKKKKNTQDQKPVTLQKLAKAPGTAKSRSSPTKAQLAPLNASSFQRAKPSQPGGELGSSTPPKPIVLWMIF</sequence>
<organism evidence="2 3">
    <name type="scientific">Stichopus japonicus</name>
    <name type="common">Sea cucumber</name>
    <dbReference type="NCBI Taxonomy" id="307972"/>
    <lineage>
        <taxon>Eukaryota</taxon>
        <taxon>Metazoa</taxon>
        <taxon>Echinodermata</taxon>
        <taxon>Eleutherozoa</taxon>
        <taxon>Echinozoa</taxon>
        <taxon>Holothuroidea</taxon>
        <taxon>Aspidochirotacea</taxon>
        <taxon>Aspidochirotida</taxon>
        <taxon>Stichopodidae</taxon>
        <taxon>Apostichopus</taxon>
    </lineage>
</organism>
<accession>A0A2G8LI24</accession>
<evidence type="ECO:0000313" key="2">
    <source>
        <dbReference type="EMBL" id="PIK59885.1"/>
    </source>
</evidence>
<evidence type="ECO:0000313" key="3">
    <source>
        <dbReference type="Proteomes" id="UP000230750"/>
    </source>
</evidence>
<evidence type="ECO:0000256" key="1">
    <source>
        <dbReference type="SAM" id="MobiDB-lite"/>
    </source>
</evidence>
<keyword evidence="3" id="KW-1185">Reference proteome</keyword>
<protein>
    <submittedName>
        <fullName evidence="2">Uncharacterized protein</fullName>
    </submittedName>
</protein>
<dbReference type="Proteomes" id="UP000230750">
    <property type="component" value="Unassembled WGS sequence"/>
</dbReference>
<reference evidence="2 3" key="1">
    <citation type="journal article" date="2017" name="PLoS Biol.">
        <title>The sea cucumber genome provides insights into morphological evolution and visceral regeneration.</title>
        <authorList>
            <person name="Zhang X."/>
            <person name="Sun L."/>
            <person name="Yuan J."/>
            <person name="Sun Y."/>
            <person name="Gao Y."/>
            <person name="Zhang L."/>
            <person name="Li S."/>
            <person name="Dai H."/>
            <person name="Hamel J.F."/>
            <person name="Liu C."/>
            <person name="Yu Y."/>
            <person name="Liu S."/>
            <person name="Lin W."/>
            <person name="Guo K."/>
            <person name="Jin S."/>
            <person name="Xu P."/>
            <person name="Storey K.B."/>
            <person name="Huan P."/>
            <person name="Zhang T."/>
            <person name="Zhou Y."/>
            <person name="Zhang J."/>
            <person name="Lin C."/>
            <person name="Li X."/>
            <person name="Xing L."/>
            <person name="Huo D."/>
            <person name="Sun M."/>
            <person name="Wang L."/>
            <person name="Mercier A."/>
            <person name="Li F."/>
            <person name="Yang H."/>
            <person name="Xiang J."/>
        </authorList>
    </citation>
    <scope>NUCLEOTIDE SEQUENCE [LARGE SCALE GENOMIC DNA]</scope>
    <source>
        <strain evidence="2">Shaxun</strain>
        <tissue evidence="2">Muscle</tissue>
    </source>
</reference>
<comment type="caution">
    <text evidence="2">The sequence shown here is derived from an EMBL/GenBank/DDBJ whole genome shotgun (WGS) entry which is preliminary data.</text>
</comment>
<dbReference type="EMBL" id="MRZV01000071">
    <property type="protein sequence ID" value="PIK59885.1"/>
    <property type="molecule type" value="Genomic_DNA"/>
</dbReference>